<evidence type="ECO:0000313" key="5">
    <source>
        <dbReference type="EMBL" id="WGH92228.1"/>
    </source>
</evidence>
<dbReference type="SUPFAM" id="SSF47203">
    <property type="entry name" value="Acyl-CoA dehydrogenase C-terminal domain-like"/>
    <property type="match status" value="1"/>
</dbReference>
<dbReference type="InterPro" id="IPR036250">
    <property type="entry name" value="AcylCo_DH-like_C"/>
</dbReference>
<dbReference type="Pfam" id="PF02771">
    <property type="entry name" value="Acyl-CoA_dh_N"/>
    <property type="match status" value="1"/>
</dbReference>
<dbReference type="Gene3D" id="1.20.140.10">
    <property type="entry name" value="Butyryl-CoA Dehydrogenase, subunit A, domain 3"/>
    <property type="match status" value="1"/>
</dbReference>
<organism evidence="5 6">
    <name type="scientific">Auritidibacter ignavus</name>
    <dbReference type="NCBI Taxonomy" id="678932"/>
    <lineage>
        <taxon>Bacteria</taxon>
        <taxon>Bacillati</taxon>
        <taxon>Actinomycetota</taxon>
        <taxon>Actinomycetes</taxon>
        <taxon>Micrococcales</taxon>
        <taxon>Micrococcaceae</taxon>
        <taxon>Auritidibacter</taxon>
    </lineage>
</organism>
<sequence length="449" mass="47645">MSPSARTFHDDVAISATPVAPHVPTISDYHSLKDYFAPLFDSIAVGASQREQQRILPFAEIRELNQAGFSVLRVPTAYGGPGVSIETFTRLLIDLATADANIAHQYRSHAGFTESLYFLPEPQRAVWFQRLLSGATVGNASTGIGGNTLGTLNTSLSLHPDGSGILNGTKYYATGSAFASHTRVSATLYNPDGSAQEGRGFAVVGVNDPGVELLDDWDGFGQRLTSTGTARFTDITVPATHVLPRVPGSPEAHHEATFFQLVLLAVSAGIGAAAVHDATSGVRQRKRTFNTGLGVPYREDPLILETVGRLGAGAFTARATVIEAARSLDSALEALAARSQMHNAHAEVPEEFITAQIAVANAHVTVPEIVIKTCSDLFLTGGASNTLRSKNLDRHWRNAQTVATHNPIVFRARAIGDWLVNGTAPEGLNAIGDAPTGNSSQTQTPQEHA</sequence>
<gene>
    <name evidence="5" type="ORF">QDX21_07770</name>
</gene>
<dbReference type="GO" id="GO:0008470">
    <property type="term" value="F:3-methylbutanoyl-CoA dehydrogenase activity"/>
    <property type="evidence" value="ECO:0007669"/>
    <property type="project" value="TreeGrafter"/>
</dbReference>
<evidence type="ECO:0000259" key="4">
    <source>
        <dbReference type="Pfam" id="PF08028"/>
    </source>
</evidence>
<dbReference type="Gene3D" id="2.40.110.10">
    <property type="entry name" value="Butyryl-CoA Dehydrogenase, subunit A, domain 2"/>
    <property type="match status" value="1"/>
</dbReference>
<keyword evidence="6" id="KW-1185">Reference proteome</keyword>
<dbReference type="GO" id="GO:0050660">
    <property type="term" value="F:flavin adenine dinucleotide binding"/>
    <property type="evidence" value="ECO:0007669"/>
    <property type="project" value="InterPro"/>
</dbReference>
<protein>
    <submittedName>
        <fullName evidence="5">Acyl-CoA dehydrogenase</fullName>
    </submittedName>
</protein>
<dbReference type="PANTHER" id="PTHR43884:SF12">
    <property type="entry name" value="ISOVALERYL-COA DEHYDROGENASE, MITOCHONDRIAL-RELATED"/>
    <property type="match status" value="1"/>
</dbReference>
<dbReference type="GO" id="GO:0006552">
    <property type="term" value="P:L-leucine catabolic process"/>
    <property type="evidence" value="ECO:0007669"/>
    <property type="project" value="TreeGrafter"/>
</dbReference>
<evidence type="ECO:0000256" key="1">
    <source>
        <dbReference type="ARBA" id="ARBA00023002"/>
    </source>
</evidence>
<evidence type="ECO:0000256" key="2">
    <source>
        <dbReference type="SAM" id="MobiDB-lite"/>
    </source>
</evidence>
<dbReference type="InterPro" id="IPR013786">
    <property type="entry name" value="AcylCoA_DH/ox_N"/>
</dbReference>
<feature type="domain" description="Acyl-CoA dehydrogenase/oxidase N-terminal" evidence="3">
    <location>
        <begin position="45"/>
        <end position="134"/>
    </location>
</feature>
<dbReference type="InterPro" id="IPR009100">
    <property type="entry name" value="AcylCoA_DH/oxidase_NM_dom_sf"/>
</dbReference>
<evidence type="ECO:0000259" key="3">
    <source>
        <dbReference type="Pfam" id="PF02771"/>
    </source>
</evidence>
<feature type="region of interest" description="Disordered" evidence="2">
    <location>
        <begin position="429"/>
        <end position="449"/>
    </location>
</feature>
<accession>A0AAJ6AJV6</accession>
<dbReference type="Gene3D" id="1.10.540.10">
    <property type="entry name" value="Acyl-CoA dehydrogenase/oxidase, N-terminal domain"/>
    <property type="match status" value="1"/>
</dbReference>
<dbReference type="PANTHER" id="PTHR43884">
    <property type="entry name" value="ACYL-COA DEHYDROGENASE"/>
    <property type="match status" value="1"/>
</dbReference>
<dbReference type="InterPro" id="IPR046373">
    <property type="entry name" value="Acyl-CoA_Oxase/DH_mid-dom_sf"/>
</dbReference>
<dbReference type="InterPro" id="IPR013107">
    <property type="entry name" value="Acyl-CoA_DH_C"/>
</dbReference>
<proteinExistence type="predicted"/>
<feature type="compositionally biased region" description="Polar residues" evidence="2">
    <location>
        <begin position="436"/>
        <end position="449"/>
    </location>
</feature>
<dbReference type="RefSeq" id="WP_279674435.1">
    <property type="nucleotide sequence ID" value="NZ_CP122566.1"/>
</dbReference>
<evidence type="ECO:0000313" key="6">
    <source>
        <dbReference type="Proteomes" id="UP001224674"/>
    </source>
</evidence>
<dbReference type="Proteomes" id="UP001224674">
    <property type="component" value="Chromosome"/>
</dbReference>
<feature type="domain" description="Acyl-CoA dehydrogenase C-terminal" evidence="4">
    <location>
        <begin position="264"/>
        <end position="406"/>
    </location>
</feature>
<reference evidence="5 6" key="1">
    <citation type="submission" date="2023-03" db="EMBL/GenBank/DDBJ databases">
        <title>Complete genome sequences of several Auritidibacter ignavus strains isolated from ear infections.</title>
        <authorList>
            <person name="Baehr T."/>
            <person name="Baumhoegger A.M."/>
        </authorList>
    </citation>
    <scope>NUCLEOTIDE SEQUENCE [LARGE SCALE GENOMIC DNA]</scope>
    <source>
        <strain evidence="5 6">BABAE-6</strain>
    </source>
</reference>
<dbReference type="SUPFAM" id="SSF56645">
    <property type="entry name" value="Acyl-CoA dehydrogenase NM domain-like"/>
    <property type="match status" value="1"/>
</dbReference>
<keyword evidence="1" id="KW-0560">Oxidoreductase</keyword>
<name>A0AAJ6AJV6_9MICC</name>
<dbReference type="InterPro" id="IPR037069">
    <property type="entry name" value="AcylCoA_DH/ox_N_sf"/>
</dbReference>
<dbReference type="AlphaFoldDB" id="A0AAJ6AJV6"/>
<dbReference type="EMBL" id="CP122566">
    <property type="protein sequence ID" value="WGH92228.1"/>
    <property type="molecule type" value="Genomic_DNA"/>
</dbReference>
<dbReference type="Pfam" id="PF08028">
    <property type="entry name" value="Acyl-CoA_dh_2"/>
    <property type="match status" value="1"/>
</dbReference>